<organism evidence="2 3">
    <name type="scientific">Protopolystoma xenopodis</name>
    <dbReference type="NCBI Taxonomy" id="117903"/>
    <lineage>
        <taxon>Eukaryota</taxon>
        <taxon>Metazoa</taxon>
        <taxon>Spiralia</taxon>
        <taxon>Lophotrochozoa</taxon>
        <taxon>Platyhelminthes</taxon>
        <taxon>Monogenea</taxon>
        <taxon>Polyopisthocotylea</taxon>
        <taxon>Polystomatidea</taxon>
        <taxon>Polystomatidae</taxon>
        <taxon>Protopolystoma</taxon>
    </lineage>
</organism>
<name>A0A3S5ABX9_9PLAT</name>
<reference evidence="2" key="1">
    <citation type="submission" date="2018-11" db="EMBL/GenBank/DDBJ databases">
        <authorList>
            <consortium name="Pathogen Informatics"/>
        </authorList>
    </citation>
    <scope>NUCLEOTIDE SEQUENCE</scope>
</reference>
<feature type="region of interest" description="Disordered" evidence="1">
    <location>
        <begin position="174"/>
        <end position="203"/>
    </location>
</feature>
<protein>
    <submittedName>
        <fullName evidence="2">Uncharacterized protein</fullName>
    </submittedName>
</protein>
<keyword evidence="3" id="KW-1185">Reference proteome</keyword>
<evidence type="ECO:0000313" key="2">
    <source>
        <dbReference type="EMBL" id="VEL32931.1"/>
    </source>
</evidence>
<dbReference type="AlphaFoldDB" id="A0A3S5ABX9"/>
<proteinExistence type="predicted"/>
<evidence type="ECO:0000313" key="3">
    <source>
        <dbReference type="Proteomes" id="UP000784294"/>
    </source>
</evidence>
<gene>
    <name evidence="2" type="ORF">PXEA_LOCUS26371</name>
</gene>
<dbReference type="EMBL" id="CAAALY010244894">
    <property type="protein sequence ID" value="VEL32931.1"/>
    <property type="molecule type" value="Genomic_DNA"/>
</dbReference>
<accession>A0A3S5ABX9</accession>
<comment type="caution">
    <text evidence="2">The sequence shown here is derived from an EMBL/GenBank/DDBJ whole genome shotgun (WGS) entry which is preliminary data.</text>
</comment>
<evidence type="ECO:0000256" key="1">
    <source>
        <dbReference type="SAM" id="MobiDB-lite"/>
    </source>
</evidence>
<sequence>MEVLGEEIRSSAPPEDDGGFLLTSCRLALLEHSFRRCFQSNLFRFRLGQRLVTVRDEALQLPLQRQERRDPARHRHLAICATILGSEARRVGQSAERTSSLVRTIRPPLAPIKHTRRHIIAPERRCHPLAGLGNPPSVPEWGLSARSASFRRLSDRLSGQTICTYNVLERSGNRTGITKKAPPNGKGRNGFPPSFHQPDCPRPSNTNSWPLTLSSLCLHCPGHSYTRGRLHYTRLM</sequence>
<dbReference type="Proteomes" id="UP000784294">
    <property type="component" value="Unassembled WGS sequence"/>
</dbReference>